<dbReference type="CDD" id="cd02933">
    <property type="entry name" value="OYE_like_FMN"/>
    <property type="match status" value="1"/>
</dbReference>
<organism evidence="2 3">
    <name type="scientific">Euzebyella saccharophila</name>
    <dbReference type="NCBI Taxonomy" id="679664"/>
    <lineage>
        <taxon>Bacteria</taxon>
        <taxon>Pseudomonadati</taxon>
        <taxon>Bacteroidota</taxon>
        <taxon>Flavobacteriia</taxon>
        <taxon>Flavobacteriales</taxon>
        <taxon>Flavobacteriaceae</taxon>
        <taxon>Euzebyella</taxon>
    </lineage>
</organism>
<dbReference type="InterPro" id="IPR045247">
    <property type="entry name" value="Oye-like"/>
</dbReference>
<name>A0ABV8JVE8_9FLAO</name>
<dbReference type="InterPro" id="IPR001155">
    <property type="entry name" value="OxRdtase_FMN_N"/>
</dbReference>
<dbReference type="SUPFAM" id="SSF51395">
    <property type="entry name" value="FMN-linked oxidoreductases"/>
    <property type="match status" value="1"/>
</dbReference>
<dbReference type="Proteomes" id="UP001595814">
    <property type="component" value="Unassembled WGS sequence"/>
</dbReference>
<dbReference type="InterPro" id="IPR013785">
    <property type="entry name" value="Aldolase_TIM"/>
</dbReference>
<reference evidence="3" key="1">
    <citation type="journal article" date="2019" name="Int. J. Syst. Evol. Microbiol.">
        <title>The Global Catalogue of Microorganisms (GCM) 10K type strain sequencing project: providing services to taxonomists for standard genome sequencing and annotation.</title>
        <authorList>
            <consortium name="The Broad Institute Genomics Platform"/>
            <consortium name="The Broad Institute Genome Sequencing Center for Infectious Disease"/>
            <person name="Wu L."/>
            <person name="Ma J."/>
        </authorList>
    </citation>
    <scope>NUCLEOTIDE SEQUENCE [LARGE SCALE GENOMIC DNA]</scope>
    <source>
        <strain evidence="3">CECT 7477</strain>
    </source>
</reference>
<dbReference type="PANTHER" id="PTHR22893">
    <property type="entry name" value="NADH OXIDOREDUCTASE-RELATED"/>
    <property type="match status" value="1"/>
</dbReference>
<comment type="caution">
    <text evidence="2">The sequence shown here is derived from an EMBL/GenBank/DDBJ whole genome shotgun (WGS) entry which is preliminary data.</text>
</comment>
<protein>
    <submittedName>
        <fullName evidence="2">Alkene reductase</fullName>
    </submittedName>
</protein>
<evidence type="ECO:0000313" key="2">
    <source>
        <dbReference type="EMBL" id="MFC4096769.1"/>
    </source>
</evidence>
<sequence length="372" mass="42163">MKEQVILNDYLMGELKLPNRVVMAPMTRSRANNEHNAPTEDLHAPYYTQRATAGLIITEGLQVSKRGIGYINTPGIHSREQVNGWKKVTKSVHRAGGRIFAQLWHVGRISHPDFHNGDLPLAPSAINPEAEVFTPEGNKQTVTPKEMSIEEIKETQKEFVQAAINAIEAGFDGVEIHSSNGYLFHQFFNKTSNIRTDEYGGSIENRARFFFEVLDAIINEIPQSKVGARFNPSLHNIFGMTMDEETIPTFDYIIQKLSSDYQLAYIHLSEPFNDVSDIEYAETEIAKRYRPMYDGTLMINAGFDQEKANRVVESGDADLVAFGKLYISNPDLVGRFRQNVETSPWNEDTFYTPGKEGYLDYEAKTRELIPNK</sequence>
<feature type="domain" description="NADH:flavin oxidoreductase/NADH oxidase N-terminal" evidence="1">
    <location>
        <begin position="12"/>
        <end position="341"/>
    </location>
</feature>
<dbReference type="RefSeq" id="WP_192461513.1">
    <property type="nucleotide sequence ID" value="NZ_JACYFJ010000002.1"/>
</dbReference>
<dbReference type="PANTHER" id="PTHR22893:SF91">
    <property type="entry name" value="NADPH DEHYDROGENASE 2-RELATED"/>
    <property type="match status" value="1"/>
</dbReference>
<dbReference type="Pfam" id="PF00724">
    <property type="entry name" value="Oxidored_FMN"/>
    <property type="match status" value="1"/>
</dbReference>
<dbReference type="EMBL" id="JBHSAW010000010">
    <property type="protein sequence ID" value="MFC4096769.1"/>
    <property type="molecule type" value="Genomic_DNA"/>
</dbReference>
<gene>
    <name evidence="2" type="ORF">ACFOUT_12850</name>
</gene>
<keyword evidence="3" id="KW-1185">Reference proteome</keyword>
<proteinExistence type="predicted"/>
<evidence type="ECO:0000313" key="3">
    <source>
        <dbReference type="Proteomes" id="UP001595814"/>
    </source>
</evidence>
<dbReference type="Gene3D" id="3.20.20.70">
    <property type="entry name" value="Aldolase class I"/>
    <property type="match status" value="1"/>
</dbReference>
<evidence type="ECO:0000259" key="1">
    <source>
        <dbReference type="Pfam" id="PF00724"/>
    </source>
</evidence>
<accession>A0ABV8JVE8</accession>